<sequence length="131" mass="15118">MKNRALARLTSRFRGAIEAHQQEGDAMTGVTLSSAGLDPRRRRILFRCWHRGLREMDLVFGQFAEAEVATLSEAELDELETIMGEEDNDLLRWVMGTWPVPERFQTPMFQRLAAFKPDFEYPTDTASRKPE</sequence>
<evidence type="ECO:0000256" key="1">
    <source>
        <dbReference type="ARBA" id="ARBA00008571"/>
    </source>
</evidence>
<dbReference type="Gene3D" id="1.10.150.250">
    <property type="entry name" value="Flavinator of succinate dehydrogenase"/>
    <property type="match status" value="1"/>
</dbReference>
<reference evidence="4 5" key="1">
    <citation type="submission" date="2013-11" db="EMBL/GenBank/DDBJ databases">
        <title>Complete genome sequence of Rhizobium gallicum bv. gallicum R602.</title>
        <authorList>
            <person name="Bustos P."/>
            <person name="Santamaria R.I."/>
            <person name="Lozano L."/>
            <person name="Acosta J.L."/>
            <person name="Ormeno-Orrillo E."/>
            <person name="Rogel M.A."/>
            <person name="Romero D."/>
            <person name="Cevallos M.A."/>
            <person name="Martinez-Romero E."/>
            <person name="Gonzalez V."/>
        </authorList>
    </citation>
    <scope>NUCLEOTIDE SEQUENCE [LARGE SCALE GENOMIC DNA]</scope>
    <source>
        <strain evidence="4 5">R602</strain>
    </source>
</reference>
<dbReference type="AlphaFoldDB" id="A0A0B4WZU4"/>
<dbReference type="KEGG" id="rga:RGR602_CH01888"/>
<dbReference type="Pfam" id="PF03937">
    <property type="entry name" value="Sdh5"/>
    <property type="match status" value="1"/>
</dbReference>
<dbReference type="PANTHER" id="PTHR12469">
    <property type="entry name" value="PROTEIN EMI5 HOMOLOG, MITOCHONDRIAL"/>
    <property type="match status" value="1"/>
</dbReference>
<dbReference type="InterPro" id="IPR036714">
    <property type="entry name" value="SDH_sf"/>
</dbReference>
<keyword evidence="3" id="KW-0143">Chaperone</keyword>
<organism evidence="4 5">
    <name type="scientific">Rhizobium gallicum bv. gallicum R602sp</name>
    <dbReference type="NCBI Taxonomy" id="1041138"/>
    <lineage>
        <taxon>Bacteria</taxon>
        <taxon>Pseudomonadati</taxon>
        <taxon>Pseudomonadota</taxon>
        <taxon>Alphaproteobacteria</taxon>
        <taxon>Hyphomicrobiales</taxon>
        <taxon>Rhizobiaceae</taxon>
        <taxon>Rhizobium/Agrobacterium group</taxon>
        <taxon>Rhizobium</taxon>
    </lineage>
</organism>
<evidence type="ECO:0000256" key="2">
    <source>
        <dbReference type="ARBA" id="ARBA00019418"/>
    </source>
</evidence>
<dbReference type="EMBL" id="CP006877">
    <property type="protein sequence ID" value="AJD41219.1"/>
    <property type="molecule type" value="Genomic_DNA"/>
</dbReference>
<dbReference type="HOGENOM" id="CLU_103054_1_0_5"/>
<proteinExistence type="inferred from homology"/>
<accession>A0A0B4WZU4</accession>
<gene>
    <name evidence="4" type="ORF">RGR602_CH01888</name>
</gene>
<dbReference type="SUPFAM" id="SSF109910">
    <property type="entry name" value="YgfY-like"/>
    <property type="match status" value="1"/>
</dbReference>
<evidence type="ECO:0000313" key="4">
    <source>
        <dbReference type="EMBL" id="AJD41219.1"/>
    </source>
</evidence>
<evidence type="ECO:0000313" key="5">
    <source>
        <dbReference type="Proteomes" id="UP000031368"/>
    </source>
</evidence>
<name>A0A0B4WZU4_9HYPH</name>
<keyword evidence="5" id="KW-1185">Reference proteome</keyword>
<dbReference type="GO" id="GO:0006099">
    <property type="term" value="P:tricarboxylic acid cycle"/>
    <property type="evidence" value="ECO:0007669"/>
    <property type="project" value="TreeGrafter"/>
</dbReference>
<dbReference type="Proteomes" id="UP000031368">
    <property type="component" value="Chromosome"/>
</dbReference>
<dbReference type="InterPro" id="IPR005631">
    <property type="entry name" value="SDH"/>
</dbReference>
<evidence type="ECO:0000256" key="3">
    <source>
        <dbReference type="ARBA" id="ARBA00023186"/>
    </source>
</evidence>
<dbReference type="PANTHER" id="PTHR12469:SF2">
    <property type="entry name" value="SUCCINATE DEHYDROGENASE ASSEMBLY FACTOR 2, MITOCHONDRIAL"/>
    <property type="match status" value="1"/>
</dbReference>
<protein>
    <recommendedName>
        <fullName evidence="2">FAD assembly factor SdhE</fullName>
    </recommendedName>
</protein>
<comment type="similarity">
    <text evidence="1">Belongs to the SdhE FAD assembly factor family.</text>
</comment>